<name>A0A2I6S4C4_9RHOO</name>
<dbReference type="Proteomes" id="UP000242205">
    <property type="component" value="Chromosome"/>
</dbReference>
<dbReference type="PANTHER" id="PTHR46696">
    <property type="entry name" value="P450, PUTATIVE (EUROFUNG)-RELATED"/>
    <property type="match status" value="1"/>
</dbReference>
<dbReference type="InterPro" id="IPR036396">
    <property type="entry name" value="Cyt_P450_sf"/>
</dbReference>
<comment type="similarity">
    <text evidence="1">Belongs to the cytochrome P450 family.</text>
</comment>
<sequence>MNTARHRAAPDWDPRAPSVQRDQIAAYDGMRIRCPVAHSDYLHWSIFRHADVLRVIGDHETFSNRVSQHLSVPNGMDPPQHAAFRAIVERHFDATAMATFEPACRRIAHKLAAALPVPGEVELMRDFAHPFALEVQCAFMGWPGWMRDALADWMRENQRATHSGDRAAMRSVAERFDATLRRLFDERRAAGAAAPDDATTRLLRERVDGRALTDEEIVSIVRNWTAGELGTIAAAIGIVARRLAVEPTLQTTLRADRSLLAPAIDEVLRIDPPLIANRRVTTCPVRLGERDIAAGERISVMWAGANRDEAVFDEPDRVRLDRDPADNLLYGAGIHVCPGAPLARLELHAAIEALLERCAVLAPLADRPPHRAGYPAGGWDKVPLQLG</sequence>
<proteinExistence type="inferred from homology"/>
<dbReference type="KEGG" id="atw:C0099_03585"/>
<dbReference type="GO" id="GO:0004497">
    <property type="term" value="F:monooxygenase activity"/>
    <property type="evidence" value="ECO:0007669"/>
    <property type="project" value="InterPro"/>
</dbReference>
<evidence type="ECO:0000313" key="2">
    <source>
        <dbReference type="EMBL" id="AUN94102.1"/>
    </source>
</evidence>
<protein>
    <submittedName>
        <fullName evidence="2">Cytochrome P450</fullName>
    </submittedName>
</protein>
<dbReference type="AlphaFoldDB" id="A0A2I6S4C4"/>
<dbReference type="GO" id="GO:0005506">
    <property type="term" value="F:iron ion binding"/>
    <property type="evidence" value="ECO:0007669"/>
    <property type="project" value="InterPro"/>
</dbReference>
<keyword evidence="3" id="KW-1185">Reference proteome</keyword>
<organism evidence="2 3">
    <name type="scientific">Pseudazoarcus pumilus</name>
    <dbReference type="NCBI Taxonomy" id="2067960"/>
    <lineage>
        <taxon>Bacteria</taxon>
        <taxon>Pseudomonadati</taxon>
        <taxon>Pseudomonadota</taxon>
        <taxon>Betaproteobacteria</taxon>
        <taxon>Rhodocyclales</taxon>
        <taxon>Zoogloeaceae</taxon>
        <taxon>Pseudazoarcus</taxon>
    </lineage>
</organism>
<evidence type="ECO:0000313" key="3">
    <source>
        <dbReference type="Proteomes" id="UP000242205"/>
    </source>
</evidence>
<dbReference type="GO" id="GO:0016705">
    <property type="term" value="F:oxidoreductase activity, acting on paired donors, with incorporation or reduction of molecular oxygen"/>
    <property type="evidence" value="ECO:0007669"/>
    <property type="project" value="InterPro"/>
</dbReference>
<dbReference type="GO" id="GO:0020037">
    <property type="term" value="F:heme binding"/>
    <property type="evidence" value="ECO:0007669"/>
    <property type="project" value="InterPro"/>
</dbReference>
<dbReference type="InterPro" id="IPR001128">
    <property type="entry name" value="Cyt_P450"/>
</dbReference>
<reference evidence="2 3" key="1">
    <citation type="submission" date="2018-01" db="EMBL/GenBank/DDBJ databases">
        <authorList>
            <person name="Fu G.-Y."/>
        </authorList>
    </citation>
    <scope>NUCLEOTIDE SEQUENCE [LARGE SCALE GENOMIC DNA]</scope>
    <source>
        <strain evidence="2 3">SY39</strain>
    </source>
</reference>
<dbReference type="Gene3D" id="1.10.630.10">
    <property type="entry name" value="Cytochrome P450"/>
    <property type="match status" value="1"/>
</dbReference>
<dbReference type="EMBL" id="CP025682">
    <property type="protein sequence ID" value="AUN94102.1"/>
    <property type="molecule type" value="Genomic_DNA"/>
</dbReference>
<dbReference type="RefSeq" id="WP_102246174.1">
    <property type="nucleotide sequence ID" value="NZ_CP025682.1"/>
</dbReference>
<dbReference type="OrthoDB" id="4168525at2"/>
<accession>A0A2I6S4C4</accession>
<evidence type="ECO:0000256" key="1">
    <source>
        <dbReference type="ARBA" id="ARBA00010617"/>
    </source>
</evidence>
<gene>
    <name evidence="2" type="ORF">C0099_03585</name>
</gene>
<dbReference type="PANTHER" id="PTHR46696:SF6">
    <property type="entry name" value="P450, PUTATIVE (EUROFUNG)-RELATED"/>
    <property type="match status" value="1"/>
</dbReference>
<dbReference type="Pfam" id="PF00067">
    <property type="entry name" value="p450"/>
    <property type="match status" value="1"/>
</dbReference>
<dbReference type="SUPFAM" id="SSF48264">
    <property type="entry name" value="Cytochrome P450"/>
    <property type="match status" value="1"/>
</dbReference>